<dbReference type="EMBL" id="OKRB01000120">
    <property type="protein sequence ID" value="SPE27803.1"/>
    <property type="molecule type" value="Genomic_DNA"/>
</dbReference>
<feature type="domain" description="TonB-dependent transporter Oar-like beta-barrel" evidence="9">
    <location>
        <begin position="290"/>
        <end position="1212"/>
    </location>
</feature>
<evidence type="ECO:0000313" key="10">
    <source>
        <dbReference type="EMBL" id="SPE27803.1"/>
    </source>
</evidence>
<gene>
    <name evidence="10" type="ORF">SBA5_600045</name>
</gene>
<reference evidence="11" key="1">
    <citation type="submission" date="2018-02" db="EMBL/GenBank/DDBJ databases">
        <authorList>
            <person name="Hausmann B."/>
        </authorList>
    </citation>
    <scope>NUCLEOTIDE SEQUENCE [LARGE SCALE GENOMIC DNA]</scope>
    <source>
        <strain evidence="11">Peat soil MAG SbA5</strain>
    </source>
</reference>
<dbReference type="GO" id="GO:0044718">
    <property type="term" value="P:siderophore transmembrane transport"/>
    <property type="evidence" value="ECO:0007669"/>
    <property type="project" value="TreeGrafter"/>
</dbReference>
<keyword evidence="6" id="KW-0998">Cell outer membrane</keyword>
<dbReference type="GO" id="GO:0009279">
    <property type="term" value="C:cell outer membrane"/>
    <property type="evidence" value="ECO:0007669"/>
    <property type="project" value="UniProtKB-SubCell"/>
</dbReference>
<dbReference type="SUPFAM" id="SSF56935">
    <property type="entry name" value="Porins"/>
    <property type="match status" value="1"/>
</dbReference>
<organism evidence="10 11">
    <name type="scientific">Candidatus Sulfuritelmatomonas gaucii</name>
    <dbReference type="NCBI Taxonomy" id="2043161"/>
    <lineage>
        <taxon>Bacteria</taxon>
        <taxon>Pseudomonadati</taxon>
        <taxon>Acidobacteriota</taxon>
        <taxon>Terriglobia</taxon>
        <taxon>Terriglobales</taxon>
        <taxon>Acidobacteriaceae</taxon>
        <taxon>Candidatus Sulfuritelmatomonas</taxon>
    </lineage>
</organism>
<sequence>MLINHDASGNGRVAPFLPSNSQGTEESFGRGPIAKSTFTVLRRCSSSIVCFIFVFFLAMSSAARLSAQTAGVISGHVADSTGAVIPDANVTLTNVGTSAERSTVTTGAGDYTFPDVPPAIYKIQVTRTGFKTETSEALELQVQQSLRQDFTMQVGAVTATVTVEATGAMLQAENASLGTVIENQAINEMPLNGRNYLSLVALSSNVNTVSPGAGQAGSRLGGDRGSQSISVGGQRIMWNYFTLDGLNNTDPDFVTYVGLPSLDGIQEFKVQTGVYPAEFGHEASQVNVLSKSGTNTYHGSMYDFIRNNTADANPYWFPYNAAPAKVYPYKWNDYGFELDGAIRIPKIYNGRDKFFFMVDDEWRKIRTVGQGSATVPSPAIAGGDFSSFTIASGAPVTIYDPATGDVNGFGKTQISCNGHLNVICSSRIAAPSTALEKYLGSSTTPFYSGGKQVANYAYPTTGPQDRQGLTVRGDFIQSQRSQYAFRYSSGNEDILSTGFMGAGSKIFTQYYQYMGSNTWTFTPHIVNEARFGYSHFFNSLGLLSAYTNDVVDAVAIPNLKGGLPSTWGIPDVSFSTGPTGTTPSIWQEIGDIGGDGPYVVTDPTWEIVDNLSWVKGKHSFRFGFEYNRQTFNQLGNQFSRGQFFAKPLATALQSGTVGSATLSGGDAFADFLLGDLYQSVVAVAVAYANYVRNVQAYYADDTYKILPNLTISAGLRYELTPPWNDTFGNNFTVDLPVMPKITDTSSTYPQSQWPFYVRQGSCTPANVYQGLAINWTASSSGLGSPPVCSNGTLPNGPLLDTHYLNFAPRLALSYSLKPTLVVRAGYGIFYSQDIGNAYFDMARNIAGRVTYTNTDSTTNIYGNSNLTWANAAPGGSGGTTVNLPASTTAFVDALEHKTTYSEQFLLNVQKQVGQDWSFEFGYQGAESKHLYGFINANVANPYGYTNGGTATSVASRTPFANMGGIQYVQDWGSGNYHAFSVKATRRFSKGLNVNASYTRGKSLDDTSGIRSQGNDELFPQNNRCIPCEYGPSAFNIRNRFVGSALYELPIGPGKLLPVNNKGLDAVIGGWQIGGIFTHQTGQAGTVILGYDNASIAAAGGNFDRPNPTGTSPYFTGSSRSLNTWLNKAAYTPAAAGYFGTLSRGTIVGPGFTNLDASLHKVFNMPYNEKHQLAIRFEAFNALNHPNWSLPTLTYNSSTFGRIGGTAAMRQLQLAAKYQF</sequence>
<evidence type="ECO:0000256" key="5">
    <source>
        <dbReference type="ARBA" id="ARBA00023136"/>
    </source>
</evidence>
<dbReference type="InterPro" id="IPR057601">
    <property type="entry name" value="Oar-like_b-barrel"/>
</dbReference>
<dbReference type="InterPro" id="IPR036942">
    <property type="entry name" value="Beta-barrel_TonB_sf"/>
</dbReference>
<dbReference type="OrthoDB" id="97893at2"/>
<evidence type="ECO:0000256" key="4">
    <source>
        <dbReference type="ARBA" id="ARBA00022692"/>
    </source>
</evidence>
<evidence type="ECO:0000256" key="3">
    <source>
        <dbReference type="ARBA" id="ARBA00022452"/>
    </source>
</evidence>
<evidence type="ECO:0000256" key="1">
    <source>
        <dbReference type="ARBA" id="ARBA00004571"/>
    </source>
</evidence>
<evidence type="ECO:0000259" key="9">
    <source>
        <dbReference type="Pfam" id="PF25183"/>
    </source>
</evidence>
<dbReference type="Gene3D" id="2.40.170.20">
    <property type="entry name" value="TonB-dependent receptor, beta-barrel domain"/>
    <property type="match status" value="1"/>
</dbReference>
<feature type="region of interest" description="Disordered" evidence="7">
    <location>
        <begin position="1"/>
        <end position="28"/>
    </location>
</feature>
<keyword evidence="5 8" id="KW-0472">Membrane</keyword>
<keyword evidence="3" id="KW-1134">Transmembrane beta strand</keyword>
<dbReference type="PANTHER" id="PTHR30069">
    <property type="entry name" value="TONB-DEPENDENT OUTER MEMBRANE RECEPTOR"/>
    <property type="match status" value="1"/>
</dbReference>
<comment type="subcellular location">
    <subcellularLocation>
        <location evidence="1">Cell outer membrane</location>
        <topology evidence="1">Multi-pass membrane protein</topology>
    </subcellularLocation>
</comment>
<dbReference type="InterPro" id="IPR008969">
    <property type="entry name" value="CarboxyPept-like_regulatory"/>
</dbReference>
<dbReference type="Pfam" id="PF25183">
    <property type="entry name" value="OMP_b-brl_4"/>
    <property type="match status" value="1"/>
</dbReference>
<evidence type="ECO:0000256" key="8">
    <source>
        <dbReference type="SAM" id="Phobius"/>
    </source>
</evidence>
<dbReference type="Proteomes" id="UP000239735">
    <property type="component" value="Unassembled WGS sequence"/>
</dbReference>
<evidence type="ECO:0000256" key="6">
    <source>
        <dbReference type="ARBA" id="ARBA00023237"/>
    </source>
</evidence>
<accession>A0A2N9LX98</accession>
<proteinExistence type="predicted"/>
<keyword evidence="8" id="KW-1133">Transmembrane helix</keyword>
<evidence type="ECO:0000256" key="7">
    <source>
        <dbReference type="SAM" id="MobiDB-lite"/>
    </source>
</evidence>
<dbReference type="PANTHER" id="PTHR30069:SF46">
    <property type="entry name" value="OAR PROTEIN"/>
    <property type="match status" value="1"/>
</dbReference>
<dbReference type="SUPFAM" id="SSF49464">
    <property type="entry name" value="Carboxypeptidase regulatory domain-like"/>
    <property type="match status" value="1"/>
</dbReference>
<dbReference type="AlphaFoldDB" id="A0A2N9LX98"/>
<keyword evidence="10" id="KW-0675">Receptor</keyword>
<name>A0A2N9LX98_9BACT</name>
<dbReference type="Gene3D" id="2.60.40.1120">
    <property type="entry name" value="Carboxypeptidase-like, regulatory domain"/>
    <property type="match status" value="1"/>
</dbReference>
<protein>
    <submittedName>
        <fullName evidence="10">TonB-dependent receptor</fullName>
    </submittedName>
</protein>
<evidence type="ECO:0000313" key="11">
    <source>
        <dbReference type="Proteomes" id="UP000239735"/>
    </source>
</evidence>
<keyword evidence="2" id="KW-0813">Transport</keyword>
<dbReference type="GO" id="GO:0015344">
    <property type="term" value="F:siderophore uptake transmembrane transporter activity"/>
    <property type="evidence" value="ECO:0007669"/>
    <property type="project" value="TreeGrafter"/>
</dbReference>
<evidence type="ECO:0000256" key="2">
    <source>
        <dbReference type="ARBA" id="ARBA00022448"/>
    </source>
</evidence>
<dbReference type="InterPro" id="IPR039426">
    <property type="entry name" value="TonB-dep_rcpt-like"/>
</dbReference>
<dbReference type="Pfam" id="PF13620">
    <property type="entry name" value="CarboxypepD_reg"/>
    <property type="match status" value="1"/>
</dbReference>
<keyword evidence="4 8" id="KW-0812">Transmembrane</keyword>
<feature type="transmembrane region" description="Helical" evidence="8">
    <location>
        <begin position="40"/>
        <end position="59"/>
    </location>
</feature>